<evidence type="ECO:0000313" key="1">
    <source>
        <dbReference type="EMBL" id="TVU56329.1"/>
    </source>
</evidence>
<organism evidence="1 2">
    <name type="scientific">Corynebacterium aurimucosum</name>
    <dbReference type="NCBI Taxonomy" id="169292"/>
    <lineage>
        <taxon>Bacteria</taxon>
        <taxon>Bacillati</taxon>
        <taxon>Actinomycetota</taxon>
        <taxon>Actinomycetes</taxon>
        <taxon>Mycobacteriales</taxon>
        <taxon>Corynebacteriaceae</taxon>
        <taxon>Corynebacterium</taxon>
    </lineage>
</organism>
<dbReference type="EMBL" id="VMTY01000031">
    <property type="protein sequence ID" value="TVU56329.1"/>
    <property type="molecule type" value="Genomic_DNA"/>
</dbReference>
<reference evidence="1 2" key="1">
    <citation type="submission" date="2019-07" db="EMBL/GenBank/DDBJ databases">
        <title>Draft genome of C. aurimucosum strain 14-2523.</title>
        <authorList>
            <person name="Pacheco L.G.C."/>
            <person name="Aguiar E.R.G.R."/>
            <person name="Navas J."/>
            <person name="Santos C.S."/>
            <person name="Rocha D.J.P.G."/>
        </authorList>
    </citation>
    <scope>NUCLEOTIDE SEQUENCE [LARGE SCALE GENOMIC DNA]</scope>
    <source>
        <strain evidence="1 2">14-2523</strain>
    </source>
</reference>
<dbReference type="Proteomes" id="UP000320531">
    <property type="component" value="Unassembled WGS sequence"/>
</dbReference>
<accession>A0A558GHJ2</accession>
<dbReference type="AlphaFoldDB" id="A0A558GHJ2"/>
<evidence type="ECO:0000313" key="2">
    <source>
        <dbReference type="Proteomes" id="UP000320531"/>
    </source>
</evidence>
<protein>
    <submittedName>
        <fullName evidence="1">DUF3800 domain-containing protein</fullName>
    </submittedName>
</protein>
<comment type="caution">
    <text evidence="1">The sequence shown here is derived from an EMBL/GenBank/DDBJ whole genome shotgun (WGS) entry which is preliminary data.</text>
</comment>
<proteinExistence type="predicted"/>
<sequence length="228" mass="26380">MDESYQRDHYYVAGVLVNEKQESILIERLDRLADHAQARNHWEHSPEFHGHALMNGLDDWTDLREHFGACITIYQSVMHAIQNSGAKVFLEGVDVRRLNARYRYPQSPHEVTLRHLLERVNEYCASSGHRCQVIADTVPGQDEFNESIQRFTEIETPGFRSQRLLCVEGNIHFVDSRTSRGIQAADMAVYILRRHREENHGSKSAARATRRLMKALGPALVHERKWIP</sequence>
<name>A0A558GHJ2_9CORY</name>
<gene>
    <name evidence="1" type="ORF">FQK23_08975</name>
</gene>
<dbReference type="InterPro" id="IPR024524">
    <property type="entry name" value="DUF3800"/>
</dbReference>
<dbReference type="Pfam" id="PF12686">
    <property type="entry name" value="DUF3800"/>
    <property type="match status" value="1"/>
</dbReference>